<dbReference type="PANTHER" id="PTHR35394">
    <property type="entry name" value="DUF3176 DOMAIN-CONTAINING PROTEIN"/>
    <property type="match status" value="1"/>
</dbReference>
<evidence type="ECO:0000313" key="4">
    <source>
        <dbReference type="Proteomes" id="UP001281614"/>
    </source>
</evidence>
<feature type="transmembrane region" description="Helical" evidence="2">
    <location>
        <begin position="555"/>
        <end position="577"/>
    </location>
</feature>
<dbReference type="PANTHER" id="PTHR35394:SF5">
    <property type="entry name" value="DUF3176 DOMAIN-CONTAINING PROTEIN"/>
    <property type="match status" value="1"/>
</dbReference>
<keyword evidence="4" id="KW-1185">Reference proteome</keyword>
<dbReference type="AlphaFoldDB" id="A0AAD9YHT1"/>
<keyword evidence="2" id="KW-1133">Transmembrane helix</keyword>
<evidence type="ECO:0000313" key="3">
    <source>
        <dbReference type="EMBL" id="KAK2767869.1"/>
    </source>
</evidence>
<name>A0AAD9YHT1_COLKA</name>
<gene>
    <name evidence="3" type="ORF">CKAH01_15203</name>
</gene>
<feature type="region of interest" description="Disordered" evidence="1">
    <location>
        <begin position="1"/>
        <end position="37"/>
    </location>
</feature>
<evidence type="ECO:0000256" key="2">
    <source>
        <dbReference type="SAM" id="Phobius"/>
    </source>
</evidence>
<proteinExistence type="predicted"/>
<evidence type="ECO:0000256" key="1">
    <source>
        <dbReference type="SAM" id="MobiDB-lite"/>
    </source>
</evidence>
<sequence length="639" mass="70802">MSNTLTNDGILHEPRESTASTAPVGLPSTNDRKCAPDYPKYQFPVEDYHRTTEQPSTGHTLLSAWWSLELGSISISVRLFAAYWWLLAYYSGKPVSQWHGLQVSFSPFKNLPSAAAIVMTAFRIFLTYPITAAMGQLKWHHLGQPSPRPVASLQAFDAASRGTLGSARLLLSKGAFHSMHISLGCILILASQALQTLSQSAITQYNGMSWQPEISGISNASIPFGRLFNVSENYYFDRNDINTTDRQIFNADSRTQAALLTSWAYYLSPKPTSHTLTSIPVNCSSETCEWENLTTIAITYDCQSTPVIIDSDGFGYSKEANITSGVTTPSSNVSLAHAQIHLKPSLVIPTNSNFVNTDSNSPGLIIHLAAIAEQDNGNFEAAECVLKWVALTWGHTTYNSTSRSLLQSDDYQYPNVSTILTTGSGNDLVINAPCNTGFNITSKEDPSGKECHYTITDNAHTGLRNFLFRTLTGSTARDTAEPHNLILSNDTIFNLFRSSWQAKSRHSNITDPLNKTLEAYTWNIGKGIGDTVRGLFNDVLSGKVRNEEQMFRINMAYVAFPGCMLCFAIYLLSFAMWRTRREPTWKSSLLPFLYHGFEYPATEPGHHCRNLAWMEEASKQKKVVLRDDGDGLGLKLRGC</sequence>
<keyword evidence="2" id="KW-0812">Transmembrane</keyword>
<dbReference type="EMBL" id="VYYT01000114">
    <property type="protein sequence ID" value="KAK2767869.1"/>
    <property type="molecule type" value="Genomic_DNA"/>
</dbReference>
<dbReference type="Pfam" id="PF11374">
    <property type="entry name" value="DUF3176"/>
    <property type="match status" value="1"/>
</dbReference>
<reference evidence="3" key="1">
    <citation type="submission" date="2023-02" db="EMBL/GenBank/DDBJ databases">
        <title>Colletotrichum kahawae CIFC_Que2 genome sequencing and assembly.</title>
        <authorList>
            <person name="Baroncelli R."/>
        </authorList>
    </citation>
    <scope>NUCLEOTIDE SEQUENCE</scope>
    <source>
        <strain evidence="3">CIFC_Que2</strain>
    </source>
</reference>
<comment type="caution">
    <text evidence="3">The sequence shown here is derived from an EMBL/GenBank/DDBJ whole genome shotgun (WGS) entry which is preliminary data.</text>
</comment>
<dbReference type="InterPro" id="IPR021514">
    <property type="entry name" value="DUF3176"/>
</dbReference>
<keyword evidence="2" id="KW-0472">Membrane</keyword>
<organism evidence="3 4">
    <name type="scientific">Colletotrichum kahawae</name>
    <name type="common">Coffee berry disease fungus</name>
    <dbReference type="NCBI Taxonomy" id="34407"/>
    <lineage>
        <taxon>Eukaryota</taxon>
        <taxon>Fungi</taxon>
        <taxon>Dikarya</taxon>
        <taxon>Ascomycota</taxon>
        <taxon>Pezizomycotina</taxon>
        <taxon>Sordariomycetes</taxon>
        <taxon>Hypocreomycetidae</taxon>
        <taxon>Glomerellales</taxon>
        <taxon>Glomerellaceae</taxon>
        <taxon>Colletotrichum</taxon>
        <taxon>Colletotrichum gloeosporioides species complex</taxon>
    </lineage>
</organism>
<accession>A0AAD9YHT1</accession>
<dbReference type="Proteomes" id="UP001281614">
    <property type="component" value="Unassembled WGS sequence"/>
</dbReference>
<protein>
    <submittedName>
        <fullName evidence="3">Uncharacterized protein</fullName>
    </submittedName>
</protein>